<protein>
    <submittedName>
        <fullName evidence="1">Uncharacterized protein</fullName>
    </submittedName>
</protein>
<dbReference type="EMBL" id="CM004394">
    <property type="protein sequence ID" value="OAY44370.1"/>
    <property type="molecule type" value="Genomic_DNA"/>
</dbReference>
<accession>A0A2C9VGC2</accession>
<reference evidence="1" key="1">
    <citation type="submission" date="2016-02" db="EMBL/GenBank/DDBJ databases">
        <title>WGS assembly of Manihot esculenta.</title>
        <authorList>
            <person name="Bredeson J.V."/>
            <person name="Prochnik S.E."/>
            <person name="Lyons J.B."/>
            <person name="Schmutz J."/>
            <person name="Grimwood J."/>
            <person name="Vrebalov J."/>
            <person name="Bart R.S."/>
            <person name="Amuge T."/>
            <person name="Ferguson M.E."/>
            <person name="Green R."/>
            <person name="Putnam N."/>
            <person name="Stites J."/>
            <person name="Rounsley S."/>
            <person name="Rokhsar D.S."/>
        </authorList>
    </citation>
    <scope>NUCLEOTIDE SEQUENCE [LARGE SCALE GENOMIC DNA]</scope>
    <source>
        <tissue evidence="1">Leaf</tissue>
    </source>
</reference>
<sequence>MRECSLAKKKERKKERERKERIIIRGTQIDQLSLMLMHERESYAKPMFPMLPLLSETGQLFFPCPSWFYRQEFDLG</sequence>
<evidence type="ECO:0000313" key="1">
    <source>
        <dbReference type="EMBL" id="OAY44370.1"/>
    </source>
</evidence>
<name>A0A2C9VGC2_MANES</name>
<organism evidence="1">
    <name type="scientific">Manihot esculenta</name>
    <name type="common">Cassava</name>
    <name type="synonym">Jatropha manihot</name>
    <dbReference type="NCBI Taxonomy" id="3983"/>
    <lineage>
        <taxon>Eukaryota</taxon>
        <taxon>Viridiplantae</taxon>
        <taxon>Streptophyta</taxon>
        <taxon>Embryophyta</taxon>
        <taxon>Tracheophyta</taxon>
        <taxon>Spermatophyta</taxon>
        <taxon>Magnoliopsida</taxon>
        <taxon>eudicotyledons</taxon>
        <taxon>Gunneridae</taxon>
        <taxon>Pentapetalae</taxon>
        <taxon>rosids</taxon>
        <taxon>fabids</taxon>
        <taxon>Malpighiales</taxon>
        <taxon>Euphorbiaceae</taxon>
        <taxon>Crotonoideae</taxon>
        <taxon>Manihoteae</taxon>
        <taxon>Manihot</taxon>
    </lineage>
</organism>
<dbReference type="AlphaFoldDB" id="A0A2C9VGC2"/>
<proteinExistence type="predicted"/>
<gene>
    <name evidence="1" type="ORF">MANES_08G144200</name>
</gene>